<evidence type="ECO:0000313" key="4">
    <source>
        <dbReference type="Proteomes" id="UP000236333"/>
    </source>
</evidence>
<evidence type="ECO:0000256" key="1">
    <source>
        <dbReference type="ARBA" id="ARBA00022722"/>
    </source>
</evidence>
<evidence type="ECO:0000313" key="3">
    <source>
        <dbReference type="EMBL" id="PNH04439.1"/>
    </source>
</evidence>
<dbReference type="Pfam" id="PF04231">
    <property type="entry name" value="Endonuclease_1"/>
    <property type="match status" value="1"/>
</dbReference>
<dbReference type="GO" id="GO:0004518">
    <property type="term" value="F:nuclease activity"/>
    <property type="evidence" value="ECO:0007669"/>
    <property type="project" value="UniProtKB-KW"/>
</dbReference>
<dbReference type="GO" id="GO:0016787">
    <property type="term" value="F:hydrolase activity"/>
    <property type="evidence" value="ECO:0007669"/>
    <property type="project" value="UniProtKB-KW"/>
</dbReference>
<keyword evidence="1" id="KW-0540">Nuclease</keyword>
<organism evidence="3 4">
    <name type="scientific">Tetrabaena socialis</name>
    <dbReference type="NCBI Taxonomy" id="47790"/>
    <lineage>
        <taxon>Eukaryota</taxon>
        <taxon>Viridiplantae</taxon>
        <taxon>Chlorophyta</taxon>
        <taxon>core chlorophytes</taxon>
        <taxon>Chlorophyceae</taxon>
        <taxon>CS clade</taxon>
        <taxon>Chlamydomonadales</taxon>
        <taxon>Tetrabaenaceae</taxon>
        <taxon>Tetrabaena</taxon>
    </lineage>
</organism>
<evidence type="ECO:0000256" key="2">
    <source>
        <dbReference type="ARBA" id="ARBA00022801"/>
    </source>
</evidence>
<keyword evidence="2" id="KW-0378">Hydrolase</keyword>
<accession>A0A2J7ZVZ2</accession>
<dbReference type="AlphaFoldDB" id="A0A2J7ZVZ2"/>
<protein>
    <submittedName>
        <fullName evidence="3">Uncharacterized protein</fullName>
    </submittedName>
</protein>
<dbReference type="PANTHER" id="PTHR33607">
    <property type="entry name" value="ENDONUCLEASE-1"/>
    <property type="match status" value="1"/>
</dbReference>
<gene>
    <name evidence="3" type="ORF">TSOC_009404</name>
</gene>
<reference evidence="3 4" key="1">
    <citation type="journal article" date="2017" name="Mol. Biol. Evol.">
        <title>The 4-celled Tetrabaena socialis nuclear genome reveals the essential components for genetic control of cell number at the origin of multicellularity in the volvocine lineage.</title>
        <authorList>
            <person name="Featherston J."/>
            <person name="Arakaki Y."/>
            <person name="Hanschen E.R."/>
            <person name="Ferris P.J."/>
            <person name="Michod R.E."/>
            <person name="Olson B.J.S.C."/>
            <person name="Nozaki H."/>
            <person name="Durand P.M."/>
        </authorList>
    </citation>
    <scope>NUCLEOTIDE SEQUENCE [LARGE SCALE GENOMIC DNA]</scope>
    <source>
        <strain evidence="3 4">NIES-571</strain>
    </source>
</reference>
<dbReference type="EMBL" id="PGGS01000389">
    <property type="protein sequence ID" value="PNH04439.1"/>
    <property type="molecule type" value="Genomic_DNA"/>
</dbReference>
<keyword evidence="4" id="KW-1185">Reference proteome</keyword>
<dbReference type="InterPro" id="IPR007346">
    <property type="entry name" value="Endonuclease-I"/>
</dbReference>
<dbReference type="SUPFAM" id="SSF54060">
    <property type="entry name" value="His-Me finger endonucleases"/>
    <property type="match status" value="1"/>
</dbReference>
<comment type="caution">
    <text evidence="3">The sequence shown here is derived from an EMBL/GenBank/DDBJ whole genome shotgun (WGS) entry which is preliminary data.</text>
</comment>
<dbReference type="InterPro" id="IPR044925">
    <property type="entry name" value="His-Me_finger_sf"/>
</dbReference>
<dbReference type="PANTHER" id="PTHR33607:SF2">
    <property type="entry name" value="ENDONUCLEASE-1"/>
    <property type="match status" value="1"/>
</dbReference>
<proteinExistence type="predicted"/>
<name>A0A2J7ZVZ2_9CHLO</name>
<dbReference type="Proteomes" id="UP000236333">
    <property type="component" value="Unassembled WGS sequence"/>
</dbReference>
<sequence>MKVSSHSYRQARAIFLTWHTTYIRPQLSIEQSALSIEHIVPRATFRKLTPQLDSDMHNFMLYPMRLNAKRGTLPMTEAIRIGHETQALGRASGDSMAVHKAADLDRHCITYRGHFVPSKKSRGKLARSVGYVMMAHPELVDVIHERVLDVDTLLWWHHTHPISPWEVALDSMIHSAQGRHNTLVTTPESIWDAVAPLNITRPQLFREFRYDQHFADLDVLYS</sequence>